<keyword evidence="7" id="KW-1185">Reference proteome</keyword>
<feature type="transmembrane region" description="Helical" evidence="5">
    <location>
        <begin position="77"/>
        <end position="109"/>
    </location>
</feature>
<organism evidence="6 7">
    <name type="scientific">Helicostylum pulchrum</name>
    <dbReference type="NCBI Taxonomy" id="562976"/>
    <lineage>
        <taxon>Eukaryota</taxon>
        <taxon>Fungi</taxon>
        <taxon>Fungi incertae sedis</taxon>
        <taxon>Mucoromycota</taxon>
        <taxon>Mucoromycotina</taxon>
        <taxon>Mucoromycetes</taxon>
        <taxon>Mucorales</taxon>
        <taxon>Mucorineae</taxon>
        <taxon>Mucoraceae</taxon>
        <taxon>Helicostylum</taxon>
    </lineage>
</organism>
<name>A0ABP9YI28_9FUNG</name>
<keyword evidence="4 5" id="KW-0472">Membrane</keyword>
<keyword evidence="2 5" id="KW-0812">Transmembrane</keyword>
<accession>A0ABP9YI28</accession>
<feature type="transmembrane region" description="Helical" evidence="5">
    <location>
        <begin position="129"/>
        <end position="161"/>
    </location>
</feature>
<dbReference type="EMBL" id="BAABUJ010000068">
    <property type="protein sequence ID" value="GAA5806508.1"/>
    <property type="molecule type" value="Genomic_DNA"/>
</dbReference>
<dbReference type="Pfam" id="PF03208">
    <property type="entry name" value="PRA1"/>
    <property type="match status" value="1"/>
</dbReference>
<dbReference type="InterPro" id="IPR004895">
    <property type="entry name" value="Prenylated_rab_accept_PRA1"/>
</dbReference>
<dbReference type="PANTHER" id="PTHR19317:SF0">
    <property type="entry name" value="PRENYLATED RAB ACCEPTOR PROTEIN 1"/>
    <property type="match status" value="1"/>
</dbReference>
<dbReference type="Proteomes" id="UP001476247">
    <property type="component" value="Unassembled WGS sequence"/>
</dbReference>
<evidence type="ECO:0000313" key="6">
    <source>
        <dbReference type="EMBL" id="GAA5806508.1"/>
    </source>
</evidence>
<dbReference type="PANTHER" id="PTHR19317">
    <property type="entry name" value="PRENYLATED RAB ACCEPTOR 1-RELATED"/>
    <property type="match status" value="1"/>
</dbReference>
<comment type="similarity">
    <text evidence="5">Belongs to the PRA1 family.</text>
</comment>
<gene>
    <name evidence="6" type="ORF">HPULCUR_012043</name>
</gene>
<keyword evidence="3 5" id="KW-1133">Transmembrane helix</keyword>
<proteinExistence type="inferred from homology"/>
<comment type="caution">
    <text evidence="6">The sequence shown here is derived from an EMBL/GenBank/DDBJ whole genome shotgun (WGS) entry which is preliminary data.</text>
</comment>
<sequence>MSTPLLSSNTAQTLGAAAASMTSDARFSFLQRFREQRLSNLRPLGDFFDKNRISFTSSFHTISQRWNYNLQYFSANYLLIILALGIYAIITSWWLVFTILFVFGGFYMISRLDGPLTIAGTALSPSTLYTSYAAISLFLLIFSGATGAIFWIIGAAALVILGHAAILEPGLEGDFSADGQV</sequence>
<evidence type="ECO:0000256" key="3">
    <source>
        <dbReference type="ARBA" id="ARBA00022989"/>
    </source>
</evidence>
<evidence type="ECO:0000256" key="5">
    <source>
        <dbReference type="RuleBase" id="RU363107"/>
    </source>
</evidence>
<reference evidence="6 7" key="1">
    <citation type="submission" date="2024-04" db="EMBL/GenBank/DDBJ databases">
        <title>genome sequences of Mucor flavus KT1a and Helicostylum pulchrum KT1b strains isolation_sourced from the surface of a dry-aged beef.</title>
        <authorList>
            <person name="Toyotome T."/>
            <person name="Hosono M."/>
            <person name="Torimaru M."/>
            <person name="Fukuda K."/>
            <person name="Mikami N."/>
        </authorList>
    </citation>
    <scope>NUCLEOTIDE SEQUENCE [LARGE SCALE GENOMIC DNA]</scope>
    <source>
        <strain evidence="6 7">KT1b</strain>
    </source>
</reference>
<evidence type="ECO:0000313" key="7">
    <source>
        <dbReference type="Proteomes" id="UP001476247"/>
    </source>
</evidence>
<comment type="subcellular location">
    <subcellularLocation>
        <location evidence="1 5">Membrane</location>
        <topology evidence="1 5">Multi-pass membrane protein</topology>
    </subcellularLocation>
</comment>
<evidence type="ECO:0000256" key="1">
    <source>
        <dbReference type="ARBA" id="ARBA00004141"/>
    </source>
</evidence>
<protein>
    <recommendedName>
        <fullName evidence="5">PRA1 family protein</fullName>
    </recommendedName>
</protein>
<evidence type="ECO:0000256" key="2">
    <source>
        <dbReference type="ARBA" id="ARBA00022692"/>
    </source>
</evidence>
<evidence type="ECO:0000256" key="4">
    <source>
        <dbReference type="ARBA" id="ARBA00023136"/>
    </source>
</evidence>